<evidence type="ECO:0000313" key="3">
    <source>
        <dbReference type="Proteomes" id="UP000094285"/>
    </source>
</evidence>
<evidence type="ECO:0000256" key="1">
    <source>
        <dbReference type="SAM" id="MobiDB-lite"/>
    </source>
</evidence>
<evidence type="ECO:0000313" key="2">
    <source>
        <dbReference type="EMBL" id="ODV78541.1"/>
    </source>
</evidence>
<dbReference type="GeneID" id="30985140"/>
<reference evidence="3" key="1">
    <citation type="submission" date="2016-05" db="EMBL/GenBank/DDBJ databases">
        <title>Comparative genomics of biotechnologically important yeasts.</title>
        <authorList>
            <consortium name="DOE Joint Genome Institute"/>
            <person name="Riley R."/>
            <person name="Haridas S."/>
            <person name="Wolfe K.H."/>
            <person name="Lopes M.R."/>
            <person name="Hittinger C.T."/>
            <person name="Goker M."/>
            <person name="Salamov A."/>
            <person name="Wisecaver J."/>
            <person name="Long T.M."/>
            <person name="Aerts A.L."/>
            <person name="Barry K."/>
            <person name="Choi C."/>
            <person name="Clum A."/>
            <person name="Coughlan A.Y."/>
            <person name="Deshpande S."/>
            <person name="Douglass A.P."/>
            <person name="Hanson S.J."/>
            <person name="Klenk H.-P."/>
            <person name="Labutti K."/>
            <person name="Lapidus A."/>
            <person name="Lindquist E."/>
            <person name="Lipzen A."/>
            <person name="Meier-Kolthoff J.P."/>
            <person name="Ohm R.A."/>
            <person name="Otillar R.P."/>
            <person name="Pangilinan J."/>
            <person name="Peng Y."/>
            <person name="Rokas A."/>
            <person name="Rosa C.A."/>
            <person name="Scheuner C."/>
            <person name="Sibirny A.A."/>
            <person name="Slot J.C."/>
            <person name="Stielow J.B."/>
            <person name="Sun H."/>
            <person name="Kurtzman C.P."/>
            <person name="Blackwell M."/>
            <person name="Grigoriev I.V."/>
            <person name="Jeffries T.W."/>
        </authorList>
    </citation>
    <scope>NUCLEOTIDE SEQUENCE [LARGE SCALE GENOMIC DNA]</scope>
    <source>
        <strain evidence="3">NRRL Y-17324</strain>
    </source>
</reference>
<dbReference type="OrthoDB" id="20473at2759"/>
<feature type="region of interest" description="Disordered" evidence="1">
    <location>
        <begin position="66"/>
        <end position="88"/>
    </location>
</feature>
<name>A0A1E4SGA4_9ASCO</name>
<dbReference type="RefSeq" id="XP_020063663.1">
    <property type="nucleotide sequence ID" value="XM_020211004.1"/>
</dbReference>
<organism evidence="2 3">
    <name type="scientific">Suhomyces tanzawaensis NRRL Y-17324</name>
    <dbReference type="NCBI Taxonomy" id="984487"/>
    <lineage>
        <taxon>Eukaryota</taxon>
        <taxon>Fungi</taxon>
        <taxon>Dikarya</taxon>
        <taxon>Ascomycota</taxon>
        <taxon>Saccharomycotina</taxon>
        <taxon>Pichiomycetes</taxon>
        <taxon>Debaryomycetaceae</taxon>
        <taxon>Suhomyces</taxon>
    </lineage>
</organism>
<accession>A0A1E4SGA4</accession>
<dbReference type="EMBL" id="KV453913">
    <property type="protein sequence ID" value="ODV78541.1"/>
    <property type="molecule type" value="Genomic_DNA"/>
</dbReference>
<feature type="compositionally biased region" description="Basic and acidic residues" evidence="1">
    <location>
        <begin position="1"/>
        <end position="24"/>
    </location>
</feature>
<protein>
    <submittedName>
        <fullName evidence="2">Uncharacterized protein</fullName>
    </submittedName>
</protein>
<sequence length="280" mass="31514">MAANLRDVKFHQKRKHDEVDKKDPASILAKDRAHHKKLKVTFKGLSNTVYVSPADEPRLGHHLHRVTAPLSPPHQQRSPSPTEMSPQHEHLHPLLHHLQHYEGPVENSPLLTPKDEDDDDDDEHAYPKNDPSPSPGTSTACTTPPASSPINDTSNNDEKSSNTSHHANLDTNTDYISLTSSLRLLNSNKEKITGEMAQLAQLQEFHMKNNDKTEIINFFMKLVNNELDLPKPNKVLKAPTVDWAKYHSGLGQVSADFKKELSCSDKPDSLYKSLRLFDKI</sequence>
<gene>
    <name evidence="2" type="ORF">CANTADRAFT_6906</name>
</gene>
<feature type="compositionally biased region" description="Low complexity" evidence="1">
    <location>
        <begin position="135"/>
        <end position="149"/>
    </location>
</feature>
<proteinExistence type="predicted"/>
<keyword evidence="3" id="KW-1185">Reference proteome</keyword>
<feature type="region of interest" description="Disordered" evidence="1">
    <location>
        <begin position="104"/>
        <end position="169"/>
    </location>
</feature>
<dbReference type="AlphaFoldDB" id="A0A1E4SGA4"/>
<dbReference type="Proteomes" id="UP000094285">
    <property type="component" value="Unassembled WGS sequence"/>
</dbReference>
<feature type="compositionally biased region" description="Polar residues" evidence="1">
    <location>
        <begin position="73"/>
        <end position="85"/>
    </location>
</feature>
<feature type="region of interest" description="Disordered" evidence="1">
    <location>
        <begin position="1"/>
        <end position="31"/>
    </location>
</feature>